<accession>A0A4U7APG0</accession>
<name>A0A4U7APG0_9PEZI</name>
<evidence type="ECO:0000313" key="2">
    <source>
        <dbReference type="EMBL" id="TKX19799.1"/>
    </source>
</evidence>
<dbReference type="AlphaFoldDB" id="A0A4U7APG0"/>
<dbReference type="EMBL" id="PTQR01000106">
    <property type="protein sequence ID" value="TKX19799.1"/>
    <property type="molecule type" value="Genomic_DNA"/>
</dbReference>
<organism evidence="2 3">
    <name type="scientific">Elsinoe australis</name>
    <dbReference type="NCBI Taxonomy" id="40998"/>
    <lineage>
        <taxon>Eukaryota</taxon>
        <taxon>Fungi</taxon>
        <taxon>Dikarya</taxon>
        <taxon>Ascomycota</taxon>
        <taxon>Pezizomycotina</taxon>
        <taxon>Dothideomycetes</taxon>
        <taxon>Dothideomycetidae</taxon>
        <taxon>Myriangiales</taxon>
        <taxon>Elsinoaceae</taxon>
        <taxon>Elsinoe</taxon>
    </lineage>
</organism>
<dbReference type="Proteomes" id="UP000308133">
    <property type="component" value="Unassembled WGS sequence"/>
</dbReference>
<sequence length="406" mass="45619">MPVSFIEEQEQMMMIPSIDAKDRISTLPLEILDLTVGSIISWYQPTNSFGGLTYSLEGRCQIYGDCETVSRETIDEPGICQLQRRIGRIALTKFLEQRKFVLALSNFDAHSLQHAVKTLDDYTIKSCHRLTDVDIYFRNCGCHLSLENLVKWVLLFRTHHKALSGTLHFSSVFCSNPHRNKENEEKLLRDLAQIASRDKGTPTRAAIATLLERLEEFVTRVFATKSADLPKYFDLDESLKSTSTFFETNRLWARFNLENDPSSREAWAGHCTLKTAPKFLEAIPTTSCLDYYPSAYQSAMLPAEADLVEEEADSELEVADEEDMSESESARLSEEYEKAFGSADGDVDADSNNPELREPNMPESGVGDLSDGPELKGGGDSETDETFDQSSEPGWPTSDDGPMWLE</sequence>
<evidence type="ECO:0000313" key="3">
    <source>
        <dbReference type="Proteomes" id="UP000308133"/>
    </source>
</evidence>
<feature type="compositionally biased region" description="Basic and acidic residues" evidence="1">
    <location>
        <begin position="328"/>
        <end position="338"/>
    </location>
</feature>
<feature type="region of interest" description="Disordered" evidence="1">
    <location>
        <begin position="310"/>
        <end position="406"/>
    </location>
</feature>
<proteinExistence type="predicted"/>
<reference evidence="2 3" key="1">
    <citation type="submission" date="2018-02" db="EMBL/GenBank/DDBJ databases">
        <title>Draft genome sequences of Elsinoe sp., causing black scab on jojoba.</title>
        <authorList>
            <person name="Stodart B."/>
            <person name="Jeffress S."/>
            <person name="Ash G."/>
            <person name="Arun Chinnappa K."/>
        </authorList>
    </citation>
    <scope>NUCLEOTIDE SEQUENCE [LARGE SCALE GENOMIC DNA]</scope>
    <source>
        <strain evidence="2 3">Hillstone_2</strain>
    </source>
</reference>
<protein>
    <submittedName>
        <fullName evidence="2">Uncharacterized protein</fullName>
    </submittedName>
</protein>
<evidence type="ECO:0000256" key="1">
    <source>
        <dbReference type="SAM" id="MobiDB-lite"/>
    </source>
</evidence>
<gene>
    <name evidence="2" type="ORF">C1H76_7997</name>
</gene>
<feature type="compositionally biased region" description="Acidic residues" evidence="1">
    <location>
        <begin position="310"/>
        <end position="326"/>
    </location>
</feature>
<comment type="caution">
    <text evidence="2">The sequence shown here is derived from an EMBL/GenBank/DDBJ whole genome shotgun (WGS) entry which is preliminary data.</text>
</comment>